<evidence type="ECO:0000313" key="1">
    <source>
        <dbReference type="EMBL" id="KAJ9048119.1"/>
    </source>
</evidence>
<dbReference type="Proteomes" id="UP001165960">
    <property type="component" value="Unassembled WGS sequence"/>
</dbReference>
<proteinExistence type="predicted"/>
<dbReference type="EMBL" id="QTSX02007562">
    <property type="protein sequence ID" value="KAJ9048119.1"/>
    <property type="molecule type" value="Genomic_DNA"/>
</dbReference>
<sequence>MSSNGTHDSQKSGDAAASSKLVSKCNQLARHFNVICNTLVYTDGRDKSMKTIQYTLSVLMITVLRKHKILPHLHASINGIMSMFGDARKVVRLANFTGFFSKLVYLVQGRGFSPYQTLTPIDDRHYPLLIIKTASEFLNAITDDLFCLSRFNVIDKELGTNAKQLSIKLWWTSLSIDFYLNLLKFTSCKSNLAIATAKTNSSEKSNEDTDIKQPNIAELNAQLYNFKLNLVKVFSDMIFCGYDLFHIKSNLEYMHFAAVVSGFIGYYRLWVKTNLATKA</sequence>
<name>A0ACC2RDI2_9FUNG</name>
<gene>
    <name evidence="1" type="ORF">DSO57_1038203</name>
</gene>
<comment type="caution">
    <text evidence="1">The sequence shown here is derived from an EMBL/GenBank/DDBJ whole genome shotgun (WGS) entry which is preliminary data.</text>
</comment>
<protein>
    <submittedName>
        <fullName evidence="1">Uncharacterized protein</fullName>
    </submittedName>
</protein>
<reference evidence="1" key="1">
    <citation type="submission" date="2022-04" db="EMBL/GenBank/DDBJ databases">
        <title>Genome of the entomopathogenic fungus Entomophthora muscae.</title>
        <authorList>
            <person name="Elya C."/>
            <person name="Lovett B.R."/>
            <person name="Lee E."/>
            <person name="Macias A.M."/>
            <person name="Hajek A.E."/>
            <person name="De Bivort B.L."/>
            <person name="Kasson M.T."/>
            <person name="De Fine Licht H.H."/>
            <person name="Stajich J.E."/>
        </authorList>
    </citation>
    <scope>NUCLEOTIDE SEQUENCE</scope>
    <source>
        <strain evidence="1">Berkeley</strain>
    </source>
</reference>
<keyword evidence="2" id="KW-1185">Reference proteome</keyword>
<accession>A0ACC2RDI2</accession>
<evidence type="ECO:0000313" key="2">
    <source>
        <dbReference type="Proteomes" id="UP001165960"/>
    </source>
</evidence>
<organism evidence="1 2">
    <name type="scientific">Entomophthora muscae</name>
    <dbReference type="NCBI Taxonomy" id="34485"/>
    <lineage>
        <taxon>Eukaryota</taxon>
        <taxon>Fungi</taxon>
        <taxon>Fungi incertae sedis</taxon>
        <taxon>Zoopagomycota</taxon>
        <taxon>Entomophthoromycotina</taxon>
        <taxon>Entomophthoromycetes</taxon>
        <taxon>Entomophthorales</taxon>
        <taxon>Entomophthoraceae</taxon>
        <taxon>Entomophthora</taxon>
    </lineage>
</organism>